<dbReference type="RefSeq" id="WP_160589475.1">
    <property type="nucleotide sequence ID" value="NZ_BAAAFP010000002.1"/>
</dbReference>
<dbReference type="PANTHER" id="PTHR41386:SF1">
    <property type="entry name" value="MEMBRANE PROTEIN"/>
    <property type="match status" value="1"/>
</dbReference>
<feature type="transmembrane region" description="Helical" evidence="1">
    <location>
        <begin position="70"/>
        <end position="92"/>
    </location>
</feature>
<evidence type="ECO:0000256" key="1">
    <source>
        <dbReference type="SAM" id="Phobius"/>
    </source>
</evidence>
<dbReference type="EMBL" id="WTYY01000001">
    <property type="protein sequence ID" value="MXO87548.1"/>
    <property type="molecule type" value="Genomic_DNA"/>
</dbReference>
<proteinExistence type="predicted"/>
<gene>
    <name evidence="2" type="ORF">GRI32_02220</name>
</gene>
<name>A0A844ZID7_9SPHN</name>
<comment type="caution">
    <text evidence="2">The sequence shown here is derived from an EMBL/GenBank/DDBJ whole genome shotgun (WGS) entry which is preliminary data.</text>
</comment>
<keyword evidence="1" id="KW-0812">Transmembrane</keyword>
<dbReference type="PANTHER" id="PTHR41386">
    <property type="entry name" value="INTEGRAL MEMBRANE PROTEIN-RELATED"/>
    <property type="match status" value="1"/>
</dbReference>
<evidence type="ECO:0000313" key="2">
    <source>
        <dbReference type="EMBL" id="MXO87548.1"/>
    </source>
</evidence>
<dbReference type="AlphaFoldDB" id="A0A844ZID7"/>
<evidence type="ECO:0000313" key="3">
    <source>
        <dbReference type="Proteomes" id="UP000435243"/>
    </source>
</evidence>
<dbReference type="Pfam" id="PF06210">
    <property type="entry name" value="DUF1003"/>
    <property type="match status" value="1"/>
</dbReference>
<dbReference type="Proteomes" id="UP000435243">
    <property type="component" value="Unassembled WGS sequence"/>
</dbReference>
<reference evidence="2 3" key="1">
    <citation type="submission" date="2019-12" db="EMBL/GenBank/DDBJ databases">
        <title>Genomic-based taxomic classification of the family Erythrobacteraceae.</title>
        <authorList>
            <person name="Xu L."/>
        </authorList>
    </citation>
    <scope>NUCLEOTIDE SEQUENCE [LARGE SCALE GENOMIC DNA]</scope>
    <source>
        <strain evidence="2 3">JCM 16339</strain>
    </source>
</reference>
<feature type="transmembrane region" description="Helical" evidence="1">
    <location>
        <begin position="98"/>
        <end position="120"/>
    </location>
</feature>
<sequence length="186" mass="20827">MNNPTRIALDIARRVLGEGGPRGTQHENILRHIDARQPLSRDANELSSVAESGWDRLADSVARVGGSWPFIGGFFLFLALWVGGNTLLLASAKPFDPYPFIFLNLILSMLAAIQAPIIMMSQNRQAEKDRVAAAHDYEVNLRSEIEILAMQQKLDRLRGEQHELILARQARMLEMLEALLVKSERG</sequence>
<dbReference type="OrthoDB" id="9795736at2"/>
<keyword evidence="1" id="KW-0472">Membrane</keyword>
<keyword evidence="1" id="KW-1133">Transmembrane helix</keyword>
<keyword evidence="3" id="KW-1185">Reference proteome</keyword>
<organism evidence="2 3">
    <name type="scientific">Alteraurantiacibacter aestuarii</name>
    <dbReference type="NCBI Taxonomy" id="650004"/>
    <lineage>
        <taxon>Bacteria</taxon>
        <taxon>Pseudomonadati</taxon>
        <taxon>Pseudomonadota</taxon>
        <taxon>Alphaproteobacteria</taxon>
        <taxon>Sphingomonadales</taxon>
        <taxon>Erythrobacteraceae</taxon>
        <taxon>Alteraurantiacibacter</taxon>
    </lineage>
</organism>
<accession>A0A844ZID7</accession>
<dbReference type="InterPro" id="IPR010406">
    <property type="entry name" value="DUF1003"/>
</dbReference>
<protein>
    <submittedName>
        <fullName evidence="2">DUF1003 domain-containing protein</fullName>
    </submittedName>
</protein>